<dbReference type="AlphaFoldDB" id="A0A090C2U2"/>
<dbReference type="EMBL" id="AB922468">
    <property type="protein sequence ID" value="BAP69044.1"/>
    <property type="molecule type" value="mRNA"/>
</dbReference>
<protein>
    <submittedName>
        <fullName evidence="1">RxLR effector candidate protein</fullName>
    </submittedName>
</protein>
<sequence>MKIYLMLKGLWDTVASGSGVTATEEQQAHAVIVLNLSDSLLMQGVHTISAQESWTVLPRYYHTQDMASRLWLMRSLRHSIQGDGHQSARDTDSPTRDGDEKIQLRSKWEDVCATMIRSLAASYESLVQAFRLRAARFN</sequence>
<evidence type="ECO:0000313" key="1">
    <source>
        <dbReference type="EMBL" id="BAP69044.1"/>
    </source>
</evidence>
<feature type="non-terminal residue" evidence="1">
    <location>
        <position position="138"/>
    </location>
</feature>
<accession>A0A090C2U2</accession>
<reference evidence="1" key="1">
    <citation type="journal article" date="2014" name="PLoS Pathog.">
        <title>Expression profiling during Arabidopsis/downy mildew interaction reveals a highly-expressed effector that attenuates responses to salicylic acid.</title>
        <authorList>
            <person name="Asai S."/>
            <person name="Rallapalli G."/>
            <person name="Piquerez S.J.M."/>
            <person name="Caillaud M.C."/>
            <person name="Furzer O.J."/>
            <person name="Ishaque N."/>
            <person name="Wirthmueller L."/>
            <person name="Fabro G."/>
            <person name="Shirasu K."/>
            <person name="Jones J.D.G."/>
        </authorList>
    </citation>
    <scope>NUCLEOTIDE SEQUENCE</scope>
    <source>
        <strain evidence="1">Emoy2</strain>
    </source>
</reference>
<proteinExistence type="evidence at transcript level"/>
<name>A0A090C2U2_HYAAE</name>
<gene>
    <name evidence="1" type="primary">HaRxLL145</name>
</gene>
<dbReference type="Pfam" id="PF14223">
    <property type="entry name" value="Retrotran_gag_2"/>
    <property type="match status" value="1"/>
</dbReference>
<organism evidence="1">
    <name type="scientific">Hyaloperonospora arabidopsidis (strain Emoy2)</name>
    <name type="common">Downy mildew agent</name>
    <name type="synonym">Peronospora arabidopsidis</name>
    <dbReference type="NCBI Taxonomy" id="559515"/>
    <lineage>
        <taxon>Eukaryota</taxon>
        <taxon>Sar</taxon>
        <taxon>Stramenopiles</taxon>
        <taxon>Oomycota</taxon>
        <taxon>Peronosporomycetes</taxon>
        <taxon>Peronosporales</taxon>
        <taxon>Peronosporaceae</taxon>
        <taxon>Hyaloperonospora</taxon>
    </lineage>
</organism>